<dbReference type="OrthoDB" id="2226733at2759"/>
<proteinExistence type="predicted"/>
<evidence type="ECO:0000313" key="1">
    <source>
        <dbReference type="EMBL" id="OBZ91399.1"/>
    </source>
</evidence>
<organism evidence="1 2">
    <name type="scientific">Choanephora cucurbitarum</name>
    <dbReference type="NCBI Taxonomy" id="101091"/>
    <lineage>
        <taxon>Eukaryota</taxon>
        <taxon>Fungi</taxon>
        <taxon>Fungi incertae sedis</taxon>
        <taxon>Mucoromycota</taxon>
        <taxon>Mucoromycotina</taxon>
        <taxon>Mucoromycetes</taxon>
        <taxon>Mucorales</taxon>
        <taxon>Mucorineae</taxon>
        <taxon>Choanephoraceae</taxon>
        <taxon>Choanephoroideae</taxon>
        <taxon>Choanephora</taxon>
    </lineage>
</organism>
<gene>
    <name evidence="1" type="ORF">A0J61_00524</name>
</gene>
<dbReference type="EMBL" id="LUGH01000012">
    <property type="protein sequence ID" value="OBZ91399.1"/>
    <property type="molecule type" value="Genomic_DNA"/>
</dbReference>
<dbReference type="STRING" id="101091.A0A1C7NR54"/>
<dbReference type="Proteomes" id="UP000093000">
    <property type="component" value="Unassembled WGS sequence"/>
</dbReference>
<comment type="caution">
    <text evidence="1">The sequence shown here is derived from an EMBL/GenBank/DDBJ whole genome shotgun (WGS) entry which is preliminary data.</text>
</comment>
<keyword evidence="2" id="KW-1185">Reference proteome</keyword>
<reference evidence="1 2" key="1">
    <citation type="submission" date="2016-03" db="EMBL/GenBank/DDBJ databases">
        <title>Choanephora cucurbitarum.</title>
        <authorList>
            <person name="Min B."/>
            <person name="Park H."/>
            <person name="Park J.-H."/>
            <person name="Shin H.-D."/>
            <person name="Choi I.-G."/>
        </authorList>
    </citation>
    <scope>NUCLEOTIDE SEQUENCE [LARGE SCALE GENOMIC DNA]</scope>
    <source>
        <strain evidence="1 2">KUS-F28377</strain>
    </source>
</reference>
<protein>
    <submittedName>
        <fullName evidence="1">Uncharacterized protein</fullName>
    </submittedName>
</protein>
<accession>A0A1C7NR54</accession>
<sequence length="464" mass="53224">MSFFPHGDFATQHEAVRNAFRIALETKRTLILPHIRLGRKEIPWAPFPVLQKYYEAQDKDVLKLACAKKHENWYTQYQPCRDLNQWVELPWSSLFDLKAVTDQFDIRIIERSWDRGWGVNEGKLSHIGLTQDDVVVVDANSFPSNGSDWELKQQISVINLAEETEQSMKLKSPLKNLVTSDQLLKLKQKYIQFGSLVFGLRYQTTLTKQQVALQKALRSTLFTSPNQYNTLNTIAHSIVQALGGAGKFNVIHMNLETIVKVELQNRASMNRENAEIEGKPFTDKTAYFDSNGVPLRGSELLKQLGHQDQSELMSAVVRELQGDMPINQAVSAALPFRPSLLKDFLSVSSVKEQRRDLLSACIDYHATVDQRYPIYFLTNDIYSDIFTHPELFGPFTKAFPCTFTKQDVYEWGVVNPKWANQINLLQDVDYEDILSPIIEILVAKEAYSFFEVPTTKLTRLLSWH</sequence>
<name>A0A1C7NR54_9FUNG</name>
<evidence type="ECO:0000313" key="2">
    <source>
        <dbReference type="Proteomes" id="UP000093000"/>
    </source>
</evidence>
<dbReference type="AlphaFoldDB" id="A0A1C7NR54"/>
<dbReference type="InParanoid" id="A0A1C7NR54"/>